<evidence type="ECO:0000313" key="2">
    <source>
        <dbReference type="Proteomes" id="UP001144978"/>
    </source>
</evidence>
<gene>
    <name evidence="1" type="ORF">NUW54_g9638</name>
</gene>
<name>A0ACC1P5R0_9APHY</name>
<proteinExistence type="predicted"/>
<sequence length="216" mass="23069">MAQPSTSETMESCPVVHISDPPDDLRNLLKVMCGLRNFPIIPGERMEFSELAALIRMSHKYHVEDLHTRAMHHLSSASSSAVRRQATKAAKAAKPVLARGAHKEIKFSNEGRAAILQGVDVLANAVSVTLGPKGRNVIIEQPFGGPKITKDGVTVAKSITLKDKFENLGARLVQDVASKTNEIAGDGTTTATVLARAIYSEGVKNVAAGPAQLVRV</sequence>
<reference evidence="1" key="1">
    <citation type="submission" date="2022-08" db="EMBL/GenBank/DDBJ databases">
        <title>Genome Sequence of Pycnoporus sanguineus.</title>
        <authorList>
            <person name="Buettner E."/>
        </authorList>
    </citation>
    <scope>NUCLEOTIDE SEQUENCE</scope>
    <source>
        <strain evidence="1">CG-C14</strain>
    </source>
</reference>
<protein>
    <submittedName>
        <fullName evidence="1">Uncharacterized protein</fullName>
    </submittedName>
</protein>
<dbReference type="Proteomes" id="UP001144978">
    <property type="component" value="Unassembled WGS sequence"/>
</dbReference>
<accession>A0ACC1P5R0</accession>
<organism evidence="1 2">
    <name type="scientific">Trametes sanguinea</name>
    <dbReference type="NCBI Taxonomy" id="158606"/>
    <lineage>
        <taxon>Eukaryota</taxon>
        <taxon>Fungi</taxon>
        <taxon>Dikarya</taxon>
        <taxon>Basidiomycota</taxon>
        <taxon>Agaricomycotina</taxon>
        <taxon>Agaricomycetes</taxon>
        <taxon>Polyporales</taxon>
        <taxon>Polyporaceae</taxon>
        <taxon>Trametes</taxon>
    </lineage>
</organism>
<keyword evidence="2" id="KW-1185">Reference proteome</keyword>
<evidence type="ECO:0000313" key="1">
    <source>
        <dbReference type="EMBL" id="KAJ2986772.1"/>
    </source>
</evidence>
<comment type="caution">
    <text evidence="1">The sequence shown here is derived from an EMBL/GenBank/DDBJ whole genome shotgun (WGS) entry which is preliminary data.</text>
</comment>
<dbReference type="EMBL" id="JANSHE010003278">
    <property type="protein sequence ID" value="KAJ2986772.1"/>
    <property type="molecule type" value="Genomic_DNA"/>
</dbReference>